<dbReference type="RefSeq" id="WP_192752651.1">
    <property type="nucleotide sequence ID" value="NZ_BAABJL010000273.1"/>
</dbReference>
<reference evidence="2" key="1">
    <citation type="submission" date="2020-10" db="EMBL/GenBank/DDBJ databases">
        <title>Sequencing the genomes of 1000 actinobacteria strains.</title>
        <authorList>
            <person name="Klenk H.-P."/>
        </authorList>
    </citation>
    <scope>NUCLEOTIDE SEQUENCE</scope>
    <source>
        <strain evidence="2">DSM 45354</strain>
    </source>
</reference>
<dbReference type="Proteomes" id="UP000638648">
    <property type="component" value="Unassembled WGS sequence"/>
</dbReference>
<comment type="caution">
    <text evidence="2">The sequence shown here is derived from an EMBL/GenBank/DDBJ whole genome shotgun (WGS) entry which is preliminary data.</text>
</comment>
<evidence type="ECO:0000313" key="3">
    <source>
        <dbReference type="Proteomes" id="UP000638648"/>
    </source>
</evidence>
<keyword evidence="3" id="KW-1185">Reference proteome</keyword>
<dbReference type="Pfam" id="PF09954">
    <property type="entry name" value="DUF2188"/>
    <property type="match status" value="1"/>
</dbReference>
<name>A0A927REA6_9ACTN</name>
<dbReference type="InterPro" id="IPR018691">
    <property type="entry name" value="DUF2188"/>
</dbReference>
<dbReference type="AlphaFoldDB" id="A0A927REA6"/>
<dbReference type="EMBL" id="JADBEM010000001">
    <property type="protein sequence ID" value="MBE1608985.1"/>
    <property type="molecule type" value="Genomic_DNA"/>
</dbReference>
<accession>A0A927REA6</accession>
<protein>
    <recommendedName>
        <fullName evidence="4">DUF2188 domain-containing protein</fullName>
    </recommendedName>
</protein>
<proteinExistence type="predicted"/>
<feature type="region of interest" description="Disordered" evidence="1">
    <location>
        <begin position="34"/>
        <end position="75"/>
    </location>
</feature>
<gene>
    <name evidence="2" type="ORF">HEB94_005833</name>
</gene>
<evidence type="ECO:0008006" key="4">
    <source>
        <dbReference type="Google" id="ProtNLM"/>
    </source>
</evidence>
<feature type="compositionally biased region" description="Basic and acidic residues" evidence="1">
    <location>
        <begin position="53"/>
        <end position="62"/>
    </location>
</feature>
<evidence type="ECO:0000256" key="1">
    <source>
        <dbReference type="SAM" id="MobiDB-lite"/>
    </source>
</evidence>
<evidence type="ECO:0000313" key="2">
    <source>
        <dbReference type="EMBL" id="MBE1608985.1"/>
    </source>
</evidence>
<organism evidence="2 3">
    <name type="scientific">Actinopolymorpha pittospori</name>
    <dbReference type="NCBI Taxonomy" id="648752"/>
    <lineage>
        <taxon>Bacteria</taxon>
        <taxon>Bacillati</taxon>
        <taxon>Actinomycetota</taxon>
        <taxon>Actinomycetes</taxon>
        <taxon>Propionibacteriales</taxon>
        <taxon>Actinopolymorphaceae</taxon>
        <taxon>Actinopolymorpha</taxon>
    </lineage>
</organism>
<sequence>MASDRTVYRVQPERGQWKLSRDEAKVQHFENKADAVAEGRKRARAEQPSQLVVHDHHGKIEGESTYLNDPFPPRG</sequence>